<sequence length="101" mass="12373">MIAMKRKKRRLFPSKCMMESKTKRIAMNLIIPPRMMRKKFRSVTSQSILKTMKSQHLVHQEQQSEENRTKFQNCAFHADYVYWGHRDKKTRRLLYLKVVWK</sequence>
<dbReference type="EMBL" id="BGPR01018692">
    <property type="protein sequence ID" value="GBN79881.1"/>
    <property type="molecule type" value="Genomic_DNA"/>
</dbReference>
<evidence type="ECO:0000313" key="2">
    <source>
        <dbReference type="Proteomes" id="UP000499080"/>
    </source>
</evidence>
<comment type="caution">
    <text evidence="1">The sequence shown here is derived from an EMBL/GenBank/DDBJ whole genome shotgun (WGS) entry which is preliminary data.</text>
</comment>
<evidence type="ECO:0000313" key="1">
    <source>
        <dbReference type="EMBL" id="GBN79881.1"/>
    </source>
</evidence>
<gene>
    <name evidence="1" type="ORF">AVEN_204927_1</name>
</gene>
<name>A0A4Y2RVV5_ARAVE</name>
<accession>A0A4Y2RVV5</accession>
<proteinExistence type="predicted"/>
<dbReference type="AlphaFoldDB" id="A0A4Y2RVV5"/>
<dbReference type="OrthoDB" id="10549223at2759"/>
<dbReference type="Proteomes" id="UP000499080">
    <property type="component" value="Unassembled WGS sequence"/>
</dbReference>
<protein>
    <submittedName>
        <fullName evidence="1">Uncharacterized protein</fullName>
    </submittedName>
</protein>
<organism evidence="1 2">
    <name type="scientific">Araneus ventricosus</name>
    <name type="common">Orbweaver spider</name>
    <name type="synonym">Epeira ventricosa</name>
    <dbReference type="NCBI Taxonomy" id="182803"/>
    <lineage>
        <taxon>Eukaryota</taxon>
        <taxon>Metazoa</taxon>
        <taxon>Ecdysozoa</taxon>
        <taxon>Arthropoda</taxon>
        <taxon>Chelicerata</taxon>
        <taxon>Arachnida</taxon>
        <taxon>Araneae</taxon>
        <taxon>Araneomorphae</taxon>
        <taxon>Entelegynae</taxon>
        <taxon>Araneoidea</taxon>
        <taxon>Araneidae</taxon>
        <taxon>Araneus</taxon>
    </lineage>
</organism>
<keyword evidence="2" id="KW-1185">Reference proteome</keyword>
<reference evidence="1 2" key="1">
    <citation type="journal article" date="2019" name="Sci. Rep.">
        <title>Orb-weaving spider Araneus ventricosus genome elucidates the spidroin gene catalogue.</title>
        <authorList>
            <person name="Kono N."/>
            <person name="Nakamura H."/>
            <person name="Ohtoshi R."/>
            <person name="Moran D.A.P."/>
            <person name="Shinohara A."/>
            <person name="Yoshida Y."/>
            <person name="Fujiwara M."/>
            <person name="Mori M."/>
            <person name="Tomita M."/>
            <person name="Arakawa K."/>
        </authorList>
    </citation>
    <scope>NUCLEOTIDE SEQUENCE [LARGE SCALE GENOMIC DNA]</scope>
</reference>